<feature type="domain" description="F-box" evidence="1">
    <location>
        <begin position="9"/>
        <end position="58"/>
    </location>
</feature>
<keyword evidence="3" id="KW-1185">Reference proteome</keyword>
<dbReference type="AlphaFoldDB" id="G0MR07"/>
<dbReference type="Proteomes" id="UP000008068">
    <property type="component" value="Unassembled WGS sequence"/>
</dbReference>
<dbReference type="GO" id="GO:0045087">
    <property type="term" value="P:innate immune response"/>
    <property type="evidence" value="ECO:0007669"/>
    <property type="project" value="TreeGrafter"/>
</dbReference>
<dbReference type="InParanoid" id="G0MR07"/>
<dbReference type="PANTHER" id="PTHR23015">
    <property type="entry name" value="UNCHARACTERIZED C.ELEGANS PROTEIN"/>
    <property type="match status" value="1"/>
</dbReference>
<dbReference type="InterPro" id="IPR001810">
    <property type="entry name" value="F-box_dom"/>
</dbReference>
<dbReference type="Pfam" id="PF01827">
    <property type="entry name" value="FTH"/>
    <property type="match status" value="1"/>
</dbReference>
<dbReference type="HOGENOM" id="CLU_030831_0_3_1"/>
<reference evidence="3" key="1">
    <citation type="submission" date="2011-07" db="EMBL/GenBank/DDBJ databases">
        <authorList>
            <consortium name="Caenorhabditis brenneri Sequencing and Analysis Consortium"/>
            <person name="Wilson R.K."/>
        </authorList>
    </citation>
    <scope>NUCLEOTIDE SEQUENCE [LARGE SCALE GENOMIC DNA]</scope>
    <source>
        <strain evidence="3">PB2801</strain>
    </source>
</reference>
<dbReference type="InterPro" id="IPR040161">
    <property type="entry name" value="FB224"/>
</dbReference>
<sequence>MGNLLRKPKGGLEEMPMEVLNKIAEEAGFVSIQRLRAVSRRLHKFVTEIKPHYFMQKIAISLKRDSIKLILTEANTSFTITFSKYHLGTTKVTVEGRSMAKLTNYFDTFFTFLNDVLGRQKSIIEEFEIKMMKNVNIFQAINPEFESMNSKFVAELQKTIHEKTWRNKLRTKQVRVYGHQQNLLDVLALLDADCLKAIEFFVLNVGGRNCSEELIGLEQWNAAEELSAYIAPRGQGIGVRRELLPLRGIPIIKLTHFIRLSGYFGTVTTKELDFLRKTYAENSKFESAEILARTLIRVKPRDPIEHARWRRLRNAEHFYKTKSPDHVVGHFFGRDRSHFRRIPLTEVPQNVEIEDLP</sequence>
<dbReference type="PROSITE" id="PS50181">
    <property type="entry name" value="FBOX"/>
    <property type="match status" value="1"/>
</dbReference>
<proteinExistence type="predicted"/>
<evidence type="ECO:0000313" key="2">
    <source>
        <dbReference type="EMBL" id="EGT42040.1"/>
    </source>
</evidence>
<dbReference type="InterPro" id="IPR002900">
    <property type="entry name" value="DUF38/FTH_CAE_spp"/>
</dbReference>
<organism evidence="3">
    <name type="scientific">Caenorhabditis brenneri</name>
    <name type="common">Nematode worm</name>
    <dbReference type="NCBI Taxonomy" id="135651"/>
    <lineage>
        <taxon>Eukaryota</taxon>
        <taxon>Metazoa</taxon>
        <taxon>Ecdysozoa</taxon>
        <taxon>Nematoda</taxon>
        <taxon>Chromadorea</taxon>
        <taxon>Rhabditida</taxon>
        <taxon>Rhabditina</taxon>
        <taxon>Rhabditomorpha</taxon>
        <taxon>Rhabditoidea</taxon>
        <taxon>Rhabditidae</taxon>
        <taxon>Peloderinae</taxon>
        <taxon>Caenorhabditis</taxon>
    </lineage>
</organism>
<dbReference type="EMBL" id="GL379808">
    <property type="protein sequence ID" value="EGT42040.1"/>
    <property type="molecule type" value="Genomic_DNA"/>
</dbReference>
<dbReference type="PANTHER" id="PTHR23015:SF4">
    <property type="entry name" value="DUF38 DOMAIN-CONTAINING PROTEIN-RELATED"/>
    <property type="match status" value="1"/>
</dbReference>
<accession>G0MR07</accession>
<dbReference type="SMART" id="SM00256">
    <property type="entry name" value="FBOX"/>
    <property type="match status" value="1"/>
</dbReference>
<gene>
    <name evidence="2" type="ORF">CAEBREN_11465</name>
</gene>
<evidence type="ECO:0000313" key="3">
    <source>
        <dbReference type="Proteomes" id="UP000008068"/>
    </source>
</evidence>
<name>G0MR07_CAEBE</name>
<evidence type="ECO:0000259" key="1">
    <source>
        <dbReference type="PROSITE" id="PS50181"/>
    </source>
</evidence>
<protein>
    <recommendedName>
        <fullName evidence="1">F-box domain-containing protein</fullName>
    </recommendedName>
</protein>